<gene>
    <name evidence="2" type="ORF">Rhow_002374</name>
</gene>
<reference evidence="2 3" key="1">
    <citation type="submission" date="2018-11" db="EMBL/GenBank/DDBJ databases">
        <title>Microbial catabolism of amino acid.</title>
        <authorList>
            <person name="Hibi M."/>
            <person name="Ogawa J."/>
        </authorList>
    </citation>
    <scope>NUCLEOTIDE SEQUENCE [LARGE SCALE GENOMIC DNA]</scope>
    <source>
        <strain evidence="2 3">C31-06</strain>
    </source>
</reference>
<dbReference type="Proteomes" id="UP000287519">
    <property type="component" value="Unassembled WGS sequence"/>
</dbReference>
<name>A0A402C5E9_RHOWR</name>
<keyword evidence="3" id="KW-1185">Reference proteome</keyword>
<accession>A0A402C5E9</accession>
<dbReference type="EMBL" id="BHYM01000022">
    <property type="protein sequence ID" value="GCE38850.1"/>
    <property type="molecule type" value="Genomic_DNA"/>
</dbReference>
<evidence type="ECO:0000313" key="2">
    <source>
        <dbReference type="EMBL" id="GCE38850.1"/>
    </source>
</evidence>
<proteinExistence type="predicted"/>
<feature type="compositionally biased region" description="Basic and acidic residues" evidence="1">
    <location>
        <begin position="14"/>
        <end position="23"/>
    </location>
</feature>
<evidence type="ECO:0000256" key="1">
    <source>
        <dbReference type="SAM" id="MobiDB-lite"/>
    </source>
</evidence>
<comment type="caution">
    <text evidence="2">The sequence shown here is derived from an EMBL/GenBank/DDBJ whole genome shotgun (WGS) entry which is preliminary data.</text>
</comment>
<evidence type="ECO:0000313" key="3">
    <source>
        <dbReference type="Proteomes" id="UP000287519"/>
    </source>
</evidence>
<sequence>MPVLAVVHDDDDDNRSNHDGGRSLLDKIVRDDARQMLTAAPQDGDVRLYRAVC</sequence>
<protein>
    <submittedName>
        <fullName evidence="2">Uncharacterized protein</fullName>
    </submittedName>
</protein>
<feature type="region of interest" description="Disordered" evidence="1">
    <location>
        <begin position="1"/>
        <end position="23"/>
    </location>
</feature>
<organism evidence="2 3">
    <name type="scientific">Rhodococcus wratislaviensis</name>
    <name type="common">Tsukamurella wratislaviensis</name>
    <dbReference type="NCBI Taxonomy" id="44752"/>
    <lineage>
        <taxon>Bacteria</taxon>
        <taxon>Bacillati</taxon>
        <taxon>Actinomycetota</taxon>
        <taxon>Actinomycetes</taxon>
        <taxon>Mycobacteriales</taxon>
        <taxon>Nocardiaceae</taxon>
        <taxon>Rhodococcus</taxon>
    </lineage>
</organism>
<dbReference type="AlphaFoldDB" id="A0A402C5E9"/>